<dbReference type="Proteomes" id="UP000184368">
    <property type="component" value="Unassembled WGS sequence"/>
</dbReference>
<keyword evidence="1" id="KW-0472">Membrane</keyword>
<feature type="transmembrane region" description="Helical" evidence="1">
    <location>
        <begin position="20"/>
        <end position="40"/>
    </location>
</feature>
<accession>A0A1M4X4D3</accession>
<name>A0A1M4X4D3_9BACT</name>
<dbReference type="STRING" id="1302690.BUE76_06185"/>
<dbReference type="OrthoDB" id="676313at2"/>
<feature type="transmembrane region" description="Helical" evidence="1">
    <location>
        <begin position="52"/>
        <end position="70"/>
    </location>
</feature>
<keyword evidence="3" id="KW-1185">Reference proteome</keyword>
<evidence type="ECO:0000313" key="3">
    <source>
        <dbReference type="Proteomes" id="UP000184368"/>
    </source>
</evidence>
<proteinExistence type="predicted"/>
<protein>
    <submittedName>
        <fullName evidence="2">Uncharacterized protein</fullName>
    </submittedName>
</protein>
<dbReference type="RefSeq" id="WP_073040795.1">
    <property type="nucleotide sequence ID" value="NZ_FQUO01000003.1"/>
</dbReference>
<dbReference type="AlphaFoldDB" id="A0A1M4X4D3"/>
<organism evidence="2 3">
    <name type="scientific">Cnuella takakiae</name>
    <dbReference type="NCBI Taxonomy" id="1302690"/>
    <lineage>
        <taxon>Bacteria</taxon>
        <taxon>Pseudomonadati</taxon>
        <taxon>Bacteroidota</taxon>
        <taxon>Chitinophagia</taxon>
        <taxon>Chitinophagales</taxon>
        <taxon>Chitinophagaceae</taxon>
        <taxon>Cnuella</taxon>
    </lineage>
</organism>
<evidence type="ECO:0000256" key="1">
    <source>
        <dbReference type="SAM" id="Phobius"/>
    </source>
</evidence>
<keyword evidence="1" id="KW-0812">Transmembrane</keyword>
<keyword evidence="1" id="KW-1133">Transmembrane helix</keyword>
<sequence>MIEEYEKQRRKQVAGMRSILDYGMGVLFIIIGGYFLLYEALDMNIFRQKPSAIDKFAGVLFLIYGLWRIYRGYKKNYFR</sequence>
<reference evidence="2 3" key="1">
    <citation type="submission" date="2016-11" db="EMBL/GenBank/DDBJ databases">
        <authorList>
            <person name="Jaros S."/>
            <person name="Januszkiewicz K."/>
            <person name="Wedrychowicz H."/>
        </authorList>
    </citation>
    <scope>NUCLEOTIDE SEQUENCE [LARGE SCALE GENOMIC DNA]</scope>
    <source>
        <strain evidence="2 3">DSM 26897</strain>
    </source>
</reference>
<gene>
    <name evidence="2" type="ORF">SAMN05444008_103244</name>
</gene>
<dbReference type="EMBL" id="FQUO01000003">
    <property type="protein sequence ID" value="SHE88348.1"/>
    <property type="molecule type" value="Genomic_DNA"/>
</dbReference>
<evidence type="ECO:0000313" key="2">
    <source>
        <dbReference type="EMBL" id="SHE88348.1"/>
    </source>
</evidence>